<keyword evidence="2" id="KW-0614">Plasmid</keyword>
<feature type="transmembrane region" description="Helical" evidence="1">
    <location>
        <begin position="12"/>
        <end position="30"/>
    </location>
</feature>
<geneLocation type="plasmid" evidence="3">
    <name>pbeh1</name>
</geneLocation>
<evidence type="ECO:0000313" key="2">
    <source>
        <dbReference type="EMBL" id="AWG44904.1"/>
    </source>
</evidence>
<dbReference type="EMBL" id="CP015323">
    <property type="protein sequence ID" value="AWG44904.1"/>
    <property type="molecule type" value="Genomic_DNA"/>
</dbReference>
<keyword evidence="1" id="KW-1133">Transmembrane helix</keyword>
<organism evidence="2 3">
    <name type="scientific">Priestia filamentosa</name>
    <dbReference type="NCBI Taxonomy" id="1402861"/>
    <lineage>
        <taxon>Bacteria</taxon>
        <taxon>Bacillati</taxon>
        <taxon>Bacillota</taxon>
        <taxon>Bacilli</taxon>
        <taxon>Bacillales</taxon>
        <taxon>Bacillaceae</taxon>
        <taxon>Priestia</taxon>
    </lineage>
</organism>
<proteinExistence type="predicted"/>
<evidence type="ECO:0000256" key="1">
    <source>
        <dbReference type="SAM" id="Phobius"/>
    </source>
</evidence>
<dbReference type="KEGG" id="beo:BEH_24720"/>
<dbReference type="RefSeq" id="WP_046218222.1">
    <property type="nucleotide sequence ID" value="NZ_CP015323.1"/>
</dbReference>
<sequence>MGINKKRSNAFLILMGILFIFSICSLIFSFDSRVDDVVYCVGFLIAIILTIFYRKKEHKNPNSNTRDK</sequence>
<keyword evidence="3" id="KW-1185">Reference proteome</keyword>
<accession>A0A2L1FFR3</accession>
<accession>A0A2S1M0L5</accession>
<protein>
    <submittedName>
        <fullName evidence="2">Uncharacterized protein</fullName>
    </submittedName>
</protein>
<evidence type="ECO:0000313" key="3">
    <source>
        <dbReference type="Proteomes" id="UP000036202"/>
    </source>
</evidence>
<dbReference type="AlphaFoldDB" id="A0A2L1FFR3"/>
<name>A0A2L1FFR3_9BACI</name>
<keyword evidence="1" id="KW-0472">Membrane</keyword>
<feature type="transmembrane region" description="Helical" evidence="1">
    <location>
        <begin position="36"/>
        <end position="53"/>
    </location>
</feature>
<keyword evidence="1" id="KW-0812">Transmembrane</keyword>
<gene>
    <name evidence="2" type="ORF">BEH_24720</name>
</gene>
<dbReference type="Proteomes" id="UP000036202">
    <property type="component" value="Plasmid pbeh1"/>
</dbReference>
<reference evidence="2 3" key="1">
    <citation type="journal article" date="2015" name="PLoS ONE">
        <title>Genome Sequence of Bacillus endophyticus and Analysis of Its Companion Mechanism in the Ketogulonigenium vulgare-Bacillus Strain Consortium.</title>
        <authorList>
            <person name="Jia N."/>
            <person name="Du J."/>
            <person name="Ding M.Z."/>
            <person name="Gao F."/>
            <person name="Yuan Y.J."/>
        </authorList>
    </citation>
    <scope>NUCLEOTIDE SEQUENCE [LARGE SCALE GENOMIC DNA]</scope>
    <source>
        <strain evidence="2 3">Hbe603</strain>
        <plasmid evidence="3">pbeh1</plasmid>
    </source>
</reference>